<evidence type="ECO:0000313" key="6">
    <source>
        <dbReference type="EMBL" id="RMZ69921.1"/>
    </source>
</evidence>
<reference evidence="6 7" key="1">
    <citation type="journal article" date="2014" name="PLoS ONE">
        <title>De novo Genome Assembly of the Fungal Plant Pathogen Pyrenophora semeniperda.</title>
        <authorList>
            <person name="Soliai M.M."/>
            <person name="Meyer S.E."/>
            <person name="Udall J.A."/>
            <person name="Elzinga D.E."/>
            <person name="Hermansen R.A."/>
            <person name="Bodily P.M."/>
            <person name="Hart A.A."/>
            <person name="Coleman C.E."/>
        </authorList>
    </citation>
    <scope>NUCLEOTIDE SEQUENCE [LARGE SCALE GENOMIC DNA]</scope>
    <source>
        <strain evidence="6 7">CCB06</strain>
        <tissue evidence="6">Mycelium</tissue>
    </source>
</reference>
<proteinExistence type="inferred from homology"/>
<feature type="region of interest" description="Disordered" evidence="4">
    <location>
        <begin position="314"/>
        <end position="335"/>
    </location>
</feature>
<gene>
    <name evidence="6" type="ORF">GMOD_00008861</name>
</gene>
<sequence length="481" mass="52417">MSRRLATFGGLTAVGGVTYYLYSAGGDPKLAEKKAEHDAATAARKLRGDYPGQDKELKKAGEEGYEAVRARAEQYADQAKAEAKKAEQKLDAYSQNARKQYEDAKLIAEKEFHAAGKQVNAAANKFDAVVEDKAAKTSSWFGGWFGGNCSQTHHSPYIKHNPRHIIHRHWYRYLISVSIPLFLSTMSPIAPGQLPAELVNLLALHSSFLTALSLHYAHNGTSTPADLRDLVASTTLVWRQRKVTNEDVRLLIGILDHGPSGHNNPYYLSDYGRGKICIEIKDDSSMMGETTHMNEEGMQDMFKEGLDTLEFKESVQQGRAQKKTRAASGKENEPASITAAVQPAQAKITEFAAVRKTNLLDRILAKQEAAKAGPAAPSPAELQRKAALQRTPEVLGVLSLLCANRPGARVSFSTTTLLQALQGSIRSPISKDEAMKCVEVLANEVAPGYISVVSMGSISSVVINQMMRPTDIKNRLVALGA</sequence>
<evidence type="ECO:0000259" key="5">
    <source>
        <dbReference type="Pfam" id="PF16679"/>
    </source>
</evidence>
<evidence type="ECO:0000256" key="3">
    <source>
        <dbReference type="SAM" id="Coils"/>
    </source>
</evidence>
<evidence type="ECO:0000313" key="7">
    <source>
        <dbReference type="Proteomes" id="UP000265663"/>
    </source>
</evidence>
<dbReference type="OrthoDB" id="341730at2759"/>
<dbReference type="AlphaFoldDB" id="A0A3M7M5Z6"/>
<keyword evidence="3" id="KW-0175">Coiled coil</keyword>
<protein>
    <recommendedName>
        <fullName evidence="5">DNA replication factor Cdt1 C-terminal domain-containing protein</fullName>
    </recommendedName>
</protein>
<dbReference type="EMBL" id="KE747823">
    <property type="protein sequence ID" value="RMZ69921.1"/>
    <property type="molecule type" value="Genomic_DNA"/>
</dbReference>
<keyword evidence="2" id="KW-0131">Cell cycle</keyword>
<feature type="domain" description="DNA replication factor Cdt1 C-terminal" evidence="5">
    <location>
        <begin position="358"/>
        <end position="456"/>
    </location>
</feature>
<organism evidence="6 7">
    <name type="scientific">Pyrenophora seminiperda CCB06</name>
    <dbReference type="NCBI Taxonomy" id="1302712"/>
    <lineage>
        <taxon>Eukaryota</taxon>
        <taxon>Fungi</taxon>
        <taxon>Dikarya</taxon>
        <taxon>Ascomycota</taxon>
        <taxon>Pezizomycotina</taxon>
        <taxon>Dothideomycetes</taxon>
        <taxon>Pleosporomycetidae</taxon>
        <taxon>Pleosporales</taxon>
        <taxon>Pleosporineae</taxon>
        <taxon>Pleosporaceae</taxon>
        <taxon>Pyrenophora</taxon>
    </lineage>
</organism>
<dbReference type="Pfam" id="PF16679">
    <property type="entry name" value="CDT1_C"/>
    <property type="match status" value="1"/>
</dbReference>
<evidence type="ECO:0000256" key="2">
    <source>
        <dbReference type="ARBA" id="ARBA00023306"/>
    </source>
</evidence>
<evidence type="ECO:0000256" key="4">
    <source>
        <dbReference type="SAM" id="MobiDB-lite"/>
    </source>
</evidence>
<feature type="coiled-coil region" evidence="3">
    <location>
        <begin position="69"/>
        <end position="103"/>
    </location>
</feature>
<evidence type="ECO:0000256" key="1">
    <source>
        <dbReference type="ARBA" id="ARBA00008356"/>
    </source>
</evidence>
<dbReference type="Gene3D" id="1.10.10.1420">
    <property type="entry name" value="DNA replication factor Cdt1, C-terminal WH domain"/>
    <property type="match status" value="1"/>
</dbReference>
<comment type="similarity">
    <text evidence="1">Belongs to the Cdt1 family.</text>
</comment>
<accession>A0A3M7M5Z6</accession>
<dbReference type="InterPro" id="IPR038090">
    <property type="entry name" value="Cdt1_C_WH_dom_sf"/>
</dbReference>
<keyword evidence="7" id="KW-1185">Reference proteome</keyword>
<dbReference type="Proteomes" id="UP000265663">
    <property type="component" value="Unassembled WGS sequence"/>
</dbReference>
<dbReference type="InterPro" id="IPR032054">
    <property type="entry name" value="Cdt1_C"/>
</dbReference>
<dbReference type="Pfam" id="PF26121">
    <property type="entry name" value="HTH_CDT1"/>
    <property type="match status" value="1"/>
</dbReference>
<name>A0A3M7M5Z6_9PLEO</name>